<evidence type="ECO:0000313" key="10">
    <source>
        <dbReference type="Proteomes" id="UP000621856"/>
    </source>
</evidence>
<reference evidence="9 11" key="2">
    <citation type="submission" date="2020-02" db="EMBL/GenBank/DDBJ databases">
        <title>Genome sequence of Parvularcula flava strain NH6-79.</title>
        <authorList>
            <person name="Abdul Karim M.H."/>
            <person name="Lam M.Q."/>
            <person name="Chen S.J."/>
            <person name="Yahya A."/>
            <person name="Shahir S."/>
            <person name="Shamsir M.S."/>
            <person name="Chong C.S."/>
        </authorList>
    </citation>
    <scope>NUCLEOTIDE SEQUENCE [LARGE SCALE GENOMIC DNA]</scope>
    <source>
        <strain evidence="9 11">NH6-79</strain>
    </source>
</reference>
<dbReference type="CDD" id="cd01127">
    <property type="entry name" value="TrwB_TraG_TraD_VirD4"/>
    <property type="match status" value="1"/>
</dbReference>
<keyword evidence="6 7" id="KW-0472">Membrane</keyword>
<dbReference type="GO" id="GO:0005886">
    <property type="term" value="C:plasma membrane"/>
    <property type="evidence" value="ECO:0007669"/>
    <property type="project" value="UniProtKB-SubCell"/>
</dbReference>
<dbReference type="RefSeq" id="WP_155142359.1">
    <property type="nucleotide sequence ID" value="NZ_BMGZ01000004.1"/>
</dbReference>
<dbReference type="InterPro" id="IPR003688">
    <property type="entry name" value="TraG/VirD4"/>
</dbReference>
<dbReference type="Gene3D" id="3.40.50.300">
    <property type="entry name" value="P-loop containing nucleotide triphosphate hydrolases"/>
    <property type="match status" value="1"/>
</dbReference>
<dbReference type="PANTHER" id="PTHR37937:SF1">
    <property type="entry name" value="CONJUGATIVE TRANSFER: DNA TRANSPORT"/>
    <property type="match status" value="1"/>
</dbReference>
<dbReference type="PANTHER" id="PTHR37937">
    <property type="entry name" value="CONJUGATIVE TRANSFER: DNA TRANSPORT"/>
    <property type="match status" value="1"/>
</dbReference>
<evidence type="ECO:0000256" key="7">
    <source>
        <dbReference type="SAM" id="Phobius"/>
    </source>
</evidence>
<proteinExistence type="inferred from homology"/>
<gene>
    <name evidence="8" type="primary">traG</name>
    <name evidence="9" type="ORF">FF098_015825</name>
    <name evidence="8" type="ORF">GCM10011355_30390</name>
</gene>
<evidence type="ECO:0000256" key="4">
    <source>
        <dbReference type="ARBA" id="ARBA00022692"/>
    </source>
</evidence>
<reference evidence="8" key="1">
    <citation type="journal article" date="2014" name="Int. J. Syst. Evol. Microbiol.">
        <title>Complete genome sequence of Corynebacterium casei LMG S-19264T (=DSM 44701T), isolated from a smear-ripened cheese.</title>
        <authorList>
            <consortium name="US DOE Joint Genome Institute (JGI-PGF)"/>
            <person name="Walter F."/>
            <person name="Albersmeier A."/>
            <person name="Kalinowski J."/>
            <person name="Ruckert C."/>
        </authorList>
    </citation>
    <scope>NUCLEOTIDE SEQUENCE</scope>
    <source>
        <strain evidence="8">CGMCC 1.14984</strain>
    </source>
</reference>
<dbReference type="Proteomes" id="UP000621856">
    <property type="component" value="Unassembled WGS sequence"/>
</dbReference>
<accession>A0A8J3EVL2</accession>
<keyword evidence="5 7" id="KW-1133">Transmembrane helix</keyword>
<keyword evidence="11" id="KW-1185">Reference proteome</keyword>
<evidence type="ECO:0000256" key="2">
    <source>
        <dbReference type="ARBA" id="ARBA00008806"/>
    </source>
</evidence>
<comment type="subcellular location">
    <subcellularLocation>
        <location evidence="1">Cell membrane</location>
        <topology evidence="1">Multi-pass membrane protein</topology>
    </subcellularLocation>
</comment>
<dbReference type="Pfam" id="PF02534">
    <property type="entry name" value="T4SS-DNA_transf"/>
    <property type="match status" value="2"/>
</dbReference>
<dbReference type="AlphaFoldDB" id="A0A8J3EVL2"/>
<dbReference type="SUPFAM" id="SSF52540">
    <property type="entry name" value="P-loop containing nucleoside triphosphate hydrolases"/>
    <property type="match status" value="1"/>
</dbReference>
<evidence type="ECO:0000313" key="9">
    <source>
        <dbReference type="EMBL" id="NHK29384.1"/>
    </source>
</evidence>
<comment type="caution">
    <text evidence="8">The sequence shown here is derived from an EMBL/GenBank/DDBJ whole genome shotgun (WGS) entry which is preliminary data.</text>
</comment>
<protein>
    <submittedName>
        <fullName evidence="8">Conjugal transfer protein TraG</fullName>
    </submittedName>
    <submittedName>
        <fullName evidence="9">Type IV secretory system conjugative DNA transfer family protein</fullName>
    </submittedName>
</protein>
<dbReference type="EMBL" id="VCJR02000004">
    <property type="protein sequence ID" value="NHK29384.1"/>
    <property type="molecule type" value="Genomic_DNA"/>
</dbReference>
<organism evidence="8 10">
    <name type="scientific">Aquisalinus luteolus</name>
    <dbReference type="NCBI Taxonomy" id="1566827"/>
    <lineage>
        <taxon>Bacteria</taxon>
        <taxon>Pseudomonadati</taxon>
        <taxon>Pseudomonadota</taxon>
        <taxon>Alphaproteobacteria</taxon>
        <taxon>Parvularculales</taxon>
        <taxon>Parvularculaceae</taxon>
        <taxon>Aquisalinus</taxon>
    </lineage>
</organism>
<evidence type="ECO:0000256" key="3">
    <source>
        <dbReference type="ARBA" id="ARBA00022475"/>
    </source>
</evidence>
<keyword evidence="3" id="KW-1003">Cell membrane</keyword>
<evidence type="ECO:0000256" key="1">
    <source>
        <dbReference type="ARBA" id="ARBA00004651"/>
    </source>
</evidence>
<evidence type="ECO:0000256" key="6">
    <source>
        <dbReference type="ARBA" id="ARBA00023136"/>
    </source>
</evidence>
<name>A0A8J3EVL2_9PROT</name>
<evidence type="ECO:0000313" key="11">
    <source>
        <dbReference type="Proteomes" id="UP000818603"/>
    </source>
</evidence>
<dbReference type="InterPro" id="IPR051539">
    <property type="entry name" value="T4SS-coupling_protein"/>
</dbReference>
<feature type="transmembrane region" description="Helical" evidence="7">
    <location>
        <begin position="12"/>
        <end position="29"/>
    </location>
</feature>
<keyword evidence="4 7" id="KW-0812">Transmembrane</keyword>
<feature type="transmembrane region" description="Helical" evidence="7">
    <location>
        <begin position="41"/>
        <end position="61"/>
    </location>
</feature>
<evidence type="ECO:0000256" key="5">
    <source>
        <dbReference type="ARBA" id="ARBA00022989"/>
    </source>
</evidence>
<comment type="similarity">
    <text evidence="2">Belongs to the VirD4/TraG family.</text>
</comment>
<dbReference type="Proteomes" id="UP000818603">
    <property type="component" value="Unassembled WGS sequence"/>
</dbReference>
<reference evidence="8" key="3">
    <citation type="submission" date="2020-09" db="EMBL/GenBank/DDBJ databases">
        <authorList>
            <person name="Sun Q."/>
            <person name="Zhou Y."/>
        </authorList>
    </citation>
    <scope>NUCLEOTIDE SEQUENCE</scope>
    <source>
        <strain evidence="8">CGMCC 1.14984</strain>
    </source>
</reference>
<dbReference type="EMBL" id="BMGZ01000004">
    <property type="protein sequence ID" value="GGI00936.1"/>
    <property type="molecule type" value="Genomic_DNA"/>
</dbReference>
<evidence type="ECO:0000313" key="8">
    <source>
        <dbReference type="EMBL" id="GGI00936.1"/>
    </source>
</evidence>
<sequence>MAEASQNSRQSLKSALLMGGAAIIGFHYAEYIQGYQEYHLIRAVLALMILASVMKLSAAALRFAAKMLAWHYANQSSGLKGTAGWADWREIKRQCSRRMNGMFLGAVRHRGRFQPVVSDFQSNALCIAPAGTGKGIYTVVNTILMIGHAKLIIDFKGELSCLCKPALEARGEEVVVINFADLWTDVLGKSAYFNPLMLIVNLLWATGGLKDVSDDCQELAMQLYPEPSKGGDDNLYFRNGSRKDLTFAIIFVCLVYDREATLGEVAQLLNDRERLLTSLQMVCGELVLQGDGDPESRKAPPLAIEDAPWIGEHDAIDAANFIAWFRALAAGLHNLMISADSRTFESFLAGAQQAVDRFNITTRVHEITSKSTVDLNDLKRADKVVNIFVVIDASRLEAQKQALGLIQWCAALVIKRHEAKHRPVYLISDEATNFKLQELHSLLTWGRGYGLRHFLCFQDGSAFIKVYGEECFETLLSETEIKQFLPGQRSQKILDLIVKLLGEQSVMAAGYSGNQKRFRDIGGHDLREEARALMTPDEIRRCEHAINIVRTARPFLTEPISFAEIAPFRRQVGINPFHGKRFLKRIRLRLWRKMNWRFWHGL</sequence>
<dbReference type="InterPro" id="IPR027417">
    <property type="entry name" value="P-loop_NTPase"/>
</dbReference>